<comment type="caution">
    <text evidence="2">The sequence shown here is derived from an EMBL/GenBank/DDBJ whole genome shotgun (WGS) entry which is preliminary data.</text>
</comment>
<feature type="region of interest" description="Disordered" evidence="1">
    <location>
        <begin position="41"/>
        <end position="63"/>
    </location>
</feature>
<evidence type="ECO:0000313" key="2">
    <source>
        <dbReference type="EMBL" id="MBB3062483.1"/>
    </source>
</evidence>
<dbReference type="Proteomes" id="UP000535937">
    <property type="component" value="Unassembled WGS sequence"/>
</dbReference>
<proteinExistence type="predicted"/>
<organism evidence="2 3">
    <name type="scientific">Microbulbifer rhizosphaerae</name>
    <dbReference type="NCBI Taxonomy" id="1562603"/>
    <lineage>
        <taxon>Bacteria</taxon>
        <taxon>Pseudomonadati</taxon>
        <taxon>Pseudomonadota</taxon>
        <taxon>Gammaproteobacteria</taxon>
        <taxon>Cellvibrionales</taxon>
        <taxon>Microbulbiferaceae</taxon>
        <taxon>Microbulbifer</taxon>
    </lineage>
</organism>
<keyword evidence="3" id="KW-1185">Reference proteome</keyword>
<accession>A0A7W4WF28</accession>
<name>A0A7W4WF28_9GAMM</name>
<dbReference type="AlphaFoldDB" id="A0A7W4WF28"/>
<evidence type="ECO:0000313" key="3">
    <source>
        <dbReference type="Proteomes" id="UP000535937"/>
    </source>
</evidence>
<protein>
    <submittedName>
        <fullName evidence="2">Uncharacterized protein</fullName>
    </submittedName>
</protein>
<sequence>MQATPITPQHHVPEFQPFNYRTSAASEDGSVGRNAELELRGPGGLQVSNVTRDPVEDLAPTLL</sequence>
<gene>
    <name evidence="2" type="ORF">FHS09_003332</name>
</gene>
<evidence type="ECO:0000256" key="1">
    <source>
        <dbReference type="SAM" id="MobiDB-lite"/>
    </source>
</evidence>
<dbReference type="EMBL" id="JACHWZ010000016">
    <property type="protein sequence ID" value="MBB3062483.1"/>
    <property type="molecule type" value="Genomic_DNA"/>
</dbReference>
<reference evidence="2 3" key="1">
    <citation type="submission" date="2020-08" db="EMBL/GenBank/DDBJ databases">
        <title>Genomic Encyclopedia of Type Strains, Phase III (KMG-III): the genomes of soil and plant-associated and newly described type strains.</title>
        <authorList>
            <person name="Whitman W."/>
        </authorList>
    </citation>
    <scope>NUCLEOTIDE SEQUENCE [LARGE SCALE GENOMIC DNA]</scope>
    <source>
        <strain evidence="2 3">CECT 8799</strain>
    </source>
</reference>